<evidence type="ECO:0008006" key="4">
    <source>
        <dbReference type="Google" id="ProtNLM"/>
    </source>
</evidence>
<protein>
    <recommendedName>
        <fullName evidence="4">Inhibitor I9 domain-containing protein</fullName>
    </recommendedName>
</protein>
<dbReference type="STRING" id="1306861.A0A4U6X8K9"/>
<dbReference type="EMBL" id="PJEX01000466">
    <property type="protein sequence ID" value="TKW49877.1"/>
    <property type="molecule type" value="Genomic_DNA"/>
</dbReference>
<evidence type="ECO:0000313" key="3">
    <source>
        <dbReference type="Proteomes" id="UP000310108"/>
    </source>
</evidence>
<keyword evidence="3" id="KW-1185">Reference proteome</keyword>
<evidence type="ECO:0000256" key="1">
    <source>
        <dbReference type="SAM" id="SignalP"/>
    </source>
</evidence>
<accession>A0A4U6X8K9</accession>
<proteinExistence type="predicted"/>
<reference evidence="2 3" key="1">
    <citation type="journal article" date="2019" name="PLoS ONE">
        <title>Comparative genome analysis indicates high evolutionary potential of pathogenicity genes in Colletotrichum tanaceti.</title>
        <authorList>
            <person name="Lelwala R.V."/>
            <person name="Korhonen P.K."/>
            <person name="Young N.D."/>
            <person name="Scott J.B."/>
            <person name="Ades P.A."/>
            <person name="Gasser R.B."/>
            <person name="Taylor P.W.J."/>
        </authorList>
    </citation>
    <scope>NUCLEOTIDE SEQUENCE [LARGE SCALE GENOMIC DNA]</scope>
    <source>
        <strain evidence="2">BRIP57314</strain>
    </source>
</reference>
<organism evidence="2 3">
    <name type="scientific">Colletotrichum tanaceti</name>
    <dbReference type="NCBI Taxonomy" id="1306861"/>
    <lineage>
        <taxon>Eukaryota</taxon>
        <taxon>Fungi</taxon>
        <taxon>Dikarya</taxon>
        <taxon>Ascomycota</taxon>
        <taxon>Pezizomycotina</taxon>
        <taxon>Sordariomycetes</taxon>
        <taxon>Hypocreomycetidae</taxon>
        <taxon>Glomerellales</taxon>
        <taxon>Glomerellaceae</taxon>
        <taxon>Colletotrichum</taxon>
        <taxon>Colletotrichum destructivum species complex</taxon>
    </lineage>
</organism>
<sequence length="203" mass="21905">MFFSSPLTYLLCVFLLSSRVLSAPKQVKWQDIGKHSNSVAPAPYIISICQNATIEQIQIIRNILLTEAAPGSLDEVSNNRTGLVVFFKAVITSAQASAMAKVPGFSAATLNSKLKIEQPLSQTSSLSLTPRQVTARGLPLNLHTRQDKSDFVLQSNADDELKAISHPIGVSFDDLAGFGYATEAGKGVTVYVIDFGINTQHPK</sequence>
<evidence type="ECO:0000313" key="2">
    <source>
        <dbReference type="EMBL" id="TKW49877.1"/>
    </source>
</evidence>
<dbReference type="AlphaFoldDB" id="A0A4U6X8K9"/>
<feature type="chain" id="PRO_5020934358" description="Inhibitor I9 domain-containing protein" evidence="1">
    <location>
        <begin position="23"/>
        <end position="203"/>
    </location>
</feature>
<keyword evidence="1" id="KW-0732">Signal</keyword>
<dbReference type="Proteomes" id="UP000310108">
    <property type="component" value="Unassembled WGS sequence"/>
</dbReference>
<comment type="caution">
    <text evidence="2">The sequence shown here is derived from an EMBL/GenBank/DDBJ whole genome shotgun (WGS) entry which is preliminary data.</text>
</comment>
<feature type="signal peptide" evidence="1">
    <location>
        <begin position="1"/>
        <end position="22"/>
    </location>
</feature>
<gene>
    <name evidence="2" type="ORF">CTA1_2022</name>
</gene>
<name>A0A4U6X8K9_9PEZI</name>